<feature type="compositionally biased region" description="Polar residues" evidence="2">
    <location>
        <begin position="139"/>
        <end position="155"/>
    </location>
</feature>
<organism evidence="3 4">
    <name type="scientific">Brassica carinata</name>
    <name type="common">Ethiopian mustard</name>
    <name type="synonym">Abyssinian cabbage</name>
    <dbReference type="NCBI Taxonomy" id="52824"/>
    <lineage>
        <taxon>Eukaryota</taxon>
        <taxon>Viridiplantae</taxon>
        <taxon>Streptophyta</taxon>
        <taxon>Embryophyta</taxon>
        <taxon>Tracheophyta</taxon>
        <taxon>Spermatophyta</taxon>
        <taxon>Magnoliopsida</taxon>
        <taxon>eudicotyledons</taxon>
        <taxon>Gunneridae</taxon>
        <taxon>Pentapetalae</taxon>
        <taxon>rosids</taxon>
        <taxon>malvids</taxon>
        <taxon>Brassicales</taxon>
        <taxon>Brassicaceae</taxon>
        <taxon>Brassiceae</taxon>
        <taxon>Brassica</taxon>
    </lineage>
</organism>
<keyword evidence="1" id="KW-0175">Coiled coil</keyword>
<comment type="caution">
    <text evidence="3">The sequence shown here is derived from an EMBL/GenBank/DDBJ whole genome shotgun (WGS) entry which is preliminary data.</text>
</comment>
<accession>A0A8X7WHM6</accession>
<feature type="region of interest" description="Disordered" evidence="2">
    <location>
        <begin position="1"/>
        <end position="32"/>
    </location>
</feature>
<evidence type="ECO:0000313" key="3">
    <source>
        <dbReference type="EMBL" id="KAG2329899.1"/>
    </source>
</evidence>
<feature type="region of interest" description="Disordered" evidence="2">
    <location>
        <begin position="132"/>
        <end position="160"/>
    </location>
</feature>
<evidence type="ECO:0000313" key="4">
    <source>
        <dbReference type="Proteomes" id="UP000886595"/>
    </source>
</evidence>
<protein>
    <submittedName>
        <fullName evidence="3">Uncharacterized protein</fullName>
    </submittedName>
</protein>
<evidence type="ECO:0000256" key="2">
    <source>
        <dbReference type="SAM" id="MobiDB-lite"/>
    </source>
</evidence>
<proteinExistence type="predicted"/>
<sequence>MRKPKTKKKAKILDEETPIQNETGDGHLPQHPSITSIDIRRTEFADDLVFTPIIPIERQEQPGWGVWSDDDKEDIVIYLEQLIADHTPSTNKCDMLTEIVIQLTKQVKQLRREMKRRKKRVHGRQSSFHTLLLRRKKSNTPTHQSEPTPNNTESLHNQDDGAMATNELPERLSPIISQYEAQLHRDSTVSPLASSPVSEPCIHTQSVHVSPDHNTRMSTHLPFTANLVATRPLLI</sequence>
<keyword evidence="4" id="KW-1185">Reference proteome</keyword>
<dbReference type="Proteomes" id="UP000886595">
    <property type="component" value="Unassembled WGS sequence"/>
</dbReference>
<feature type="coiled-coil region" evidence="1">
    <location>
        <begin position="93"/>
        <end position="120"/>
    </location>
</feature>
<name>A0A8X7WHM6_BRACI</name>
<dbReference type="AlphaFoldDB" id="A0A8X7WHM6"/>
<feature type="compositionally biased region" description="Basic residues" evidence="2">
    <location>
        <begin position="1"/>
        <end position="10"/>
    </location>
</feature>
<evidence type="ECO:0000256" key="1">
    <source>
        <dbReference type="SAM" id="Coils"/>
    </source>
</evidence>
<reference evidence="3 4" key="1">
    <citation type="submission" date="2020-02" db="EMBL/GenBank/DDBJ databases">
        <authorList>
            <person name="Ma Q."/>
            <person name="Huang Y."/>
            <person name="Song X."/>
            <person name="Pei D."/>
        </authorList>
    </citation>
    <scope>NUCLEOTIDE SEQUENCE [LARGE SCALE GENOMIC DNA]</scope>
    <source>
        <strain evidence="3">Sxm20200214</strain>
        <tissue evidence="3">Leaf</tissue>
    </source>
</reference>
<dbReference type="EMBL" id="JAAMPC010000001">
    <property type="protein sequence ID" value="KAG2329899.1"/>
    <property type="molecule type" value="Genomic_DNA"/>
</dbReference>
<gene>
    <name evidence="3" type="ORF">Bca52824_001079</name>
</gene>